<keyword evidence="2" id="KW-1185">Reference proteome</keyword>
<name>A0AAV0HAI5_9ROSI</name>
<proteinExistence type="predicted"/>
<accession>A0AAV0HAI5</accession>
<reference evidence="1" key="1">
    <citation type="submission" date="2022-08" db="EMBL/GenBank/DDBJ databases">
        <authorList>
            <person name="Gutierrez-Valencia J."/>
        </authorList>
    </citation>
    <scope>NUCLEOTIDE SEQUENCE</scope>
</reference>
<dbReference type="EMBL" id="CAMGYJ010000002">
    <property type="protein sequence ID" value="CAI0381548.1"/>
    <property type="molecule type" value="Genomic_DNA"/>
</dbReference>
<evidence type="ECO:0000313" key="1">
    <source>
        <dbReference type="EMBL" id="CAI0381548.1"/>
    </source>
</evidence>
<dbReference type="AlphaFoldDB" id="A0AAV0HAI5"/>
<gene>
    <name evidence="1" type="ORF">LITE_LOCUS3203</name>
</gene>
<dbReference type="Proteomes" id="UP001154282">
    <property type="component" value="Unassembled WGS sequence"/>
</dbReference>
<evidence type="ECO:0000313" key="2">
    <source>
        <dbReference type="Proteomes" id="UP001154282"/>
    </source>
</evidence>
<feature type="non-terminal residue" evidence="1">
    <location>
        <position position="58"/>
    </location>
</feature>
<organism evidence="1 2">
    <name type="scientific">Linum tenue</name>
    <dbReference type="NCBI Taxonomy" id="586396"/>
    <lineage>
        <taxon>Eukaryota</taxon>
        <taxon>Viridiplantae</taxon>
        <taxon>Streptophyta</taxon>
        <taxon>Embryophyta</taxon>
        <taxon>Tracheophyta</taxon>
        <taxon>Spermatophyta</taxon>
        <taxon>Magnoliopsida</taxon>
        <taxon>eudicotyledons</taxon>
        <taxon>Gunneridae</taxon>
        <taxon>Pentapetalae</taxon>
        <taxon>rosids</taxon>
        <taxon>fabids</taxon>
        <taxon>Malpighiales</taxon>
        <taxon>Linaceae</taxon>
        <taxon>Linum</taxon>
    </lineage>
</organism>
<sequence>MAAGVFCRGFSRVAVQEKRCLHQRAYRRDGCLLELGETMQARGRGEWENLFVVKAFGN</sequence>
<comment type="caution">
    <text evidence="1">The sequence shown here is derived from an EMBL/GenBank/DDBJ whole genome shotgun (WGS) entry which is preliminary data.</text>
</comment>
<protein>
    <submittedName>
        <fullName evidence="1">Uncharacterized protein</fullName>
    </submittedName>
</protein>